<dbReference type="InterPro" id="IPR000718">
    <property type="entry name" value="Peptidase_M13"/>
</dbReference>
<dbReference type="GO" id="GO:0016485">
    <property type="term" value="P:protein processing"/>
    <property type="evidence" value="ECO:0007669"/>
    <property type="project" value="TreeGrafter"/>
</dbReference>
<dbReference type="Gene3D" id="3.40.390.10">
    <property type="entry name" value="Collagenase (Catalytic Domain)"/>
    <property type="match status" value="1"/>
</dbReference>
<dbReference type="Gene3D" id="1.10.1380.10">
    <property type="entry name" value="Neutral endopeptidase , domain2"/>
    <property type="match status" value="1"/>
</dbReference>
<keyword evidence="3" id="KW-0645">Protease</keyword>
<evidence type="ECO:0000313" key="10">
    <source>
        <dbReference type="EMBL" id="VEI24872.1"/>
    </source>
</evidence>
<keyword evidence="5 10" id="KW-0378">Hydrolase</keyword>
<dbReference type="Proteomes" id="UP000282386">
    <property type="component" value="Chromosome"/>
</dbReference>
<dbReference type="PANTHER" id="PTHR11733">
    <property type="entry name" value="ZINC METALLOPROTEASE FAMILY M13 NEPRILYSIN-RELATED"/>
    <property type="match status" value="1"/>
</dbReference>
<keyword evidence="7" id="KW-0482">Metalloprotease</keyword>
<dbReference type="InterPro" id="IPR042089">
    <property type="entry name" value="Peptidase_M13_dom_2"/>
</dbReference>
<dbReference type="InterPro" id="IPR008753">
    <property type="entry name" value="Peptidase_M13_N"/>
</dbReference>
<dbReference type="PANTHER" id="PTHR11733:SF167">
    <property type="entry name" value="FI17812P1-RELATED"/>
    <property type="match status" value="1"/>
</dbReference>
<dbReference type="Pfam" id="PF05649">
    <property type="entry name" value="Peptidase_M13_N"/>
    <property type="match status" value="1"/>
</dbReference>
<evidence type="ECO:0000256" key="6">
    <source>
        <dbReference type="ARBA" id="ARBA00022833"/>
    </source>
</evidence>
<dbReference type="GO" id="GO:0046872">
    <property type="term" value="F:metal ion binding"/>
    <property type="evidence" value="ECO:0007669"/>
    <property type="project" value="UniProtKB-KW"/>
</dbReference>
<gene>
    <name evidence="10" type="primary">pepO</name>
    <name evidence="10" type="ORF">NCTC10207_02297</name>
</gene>
<dbReference type="InterPro" id="IPR018497">
    <property type="entry name" value="Peptidase_M13_C"/>
</dbReference>
<keyword evidence="6" id="KW-0862">Zinc</keyword>
<dbReference type="InterPro" id="IPR024079">
    <property type="entry name" value="MetalloPept_cat_dom_sf"/>
</dbReference>
<dbReference type="EC" id="3.4.24.-" evidence="10"/>
<evidence type="ECO:0000259" key="8">
    <source>
        <dbReference type="Pfam" id="PF01431"/>
    </source>
</evidence>
<comment type="similarity">
    <text evidence="2">Belongs to the peptidase M13 family.</text>
</comment>
<reference evidence="10 11" key="1">
    <citation type="submission" date="2018-12" db="EMBL/GenBank/DDBJ databases">
        <authorList>
            <consortium name="Pathogen Informatics"/>
        </authorList>
    </citation>
    <scope>NUCLEOTIDE SEQUENCE [LARGE SCALE GENOMIC DNA]</scope>
    <source>
        <strain evidence="10 11">NCTC10207</strain>
    </source>
</reference>
<sequence>MDNTKKSGIVTEWVDSNVKPGDDFFRHVNGAWLDTYEIPADRSKDGGLYTLRDDAEKHVREIIERVAKEQPASRIGALYNSFMDTKKIEADGLGPLLKEVAPILNAQTPQQLAVTLALLSRAGISQLIGWYTSIDSKDPQKYTFYMTQSGLNLPDEAYYREEKYEQVCSAYIEHIARVFELTGLAEGFSLTPAEAAKLIFAHEAEIAAHHWDVVANRDAEARYNPVDAAELEEKFPGFQFSHWLRALGADPDSMGKVVVSQPSFFEGVARLWEQTPLLTWKLWAVWNAVHSRAPFMYDELVQANFDFYGRTLSGTEKLRDRWKRGVGTVEKALDQEVGKEYVAVHFPPEHKAKMLKLVDNLLEAYRRSITNLEWMTEATRAKALEKLSMFVTKIGYPDEWRDYSKLELVEGDLFENLRRASAFDCDFMLERNGQPVDQNEWLMSPQTVNAYYMPPANEIVFPAAILRPPFFDPEADDAVNYGSIGMVIGHEIGHGFDDKGSRYDGTGALNNWWTDEDYEEFNKRTHALVEQYNAYTPVGLDPEKFRVNGELTLGENIGDLAGLSIAIEAYKIALEQQGINSLEDAPVLDGMSAAQRLLWSTAQGWRTKSRPQHAEMMISVDPHSPDEFRVNGTVRNIDEFYTAFGVAEGDQLYLPPEERVRIWL</sequence>
<dbReference type="Pfam" id="PF01431">
    <property type="entry name" value="Peptidase_M13"/>
    <property type="match status" value="1"/>
</dbReference>
<evidence type="ECO:0000256" key="1">
    <source>
        <dbReference type="ARBA" id="ARBA00001947"/>
    </source>
</evidence>
<dbReference type="SUPFAM" id="SSF55486">
    <property type="entry name" value="Metalloproteases ('zincins'), catalytic domain"/>
    <property type="match status" value="1"/>
</dbReference>
<dbReference type="EMBL" id="LR134479">
    <property type="protein sequence ID" value="VEI24872.1"/>
    <property type="molecule type" value="Genomic_DNA"/>
</dbReference>
<evidence type="ECO:0000256" key="2">
    <source>
        <dbReference type="ARBA" id="ARBA00007357"/>
    </source>
</evidence>
<dbReference type="CDD" id="cd08662">
    <property type="entry name" value="M13"/>
    <property type="match status" value="1"/>
</dbReference>
<evidence type="ECO:0000256" key="4">
    <source>
        <dbReference type="ARBA" id="ARBA00022723"/>
    </source>
</evidence>
<dbReference type="GO" id="GO:0004222">
    <property type="term" value="F:metalloendopeptidase activity"/>
    <property type="evidence" value="ECO:0007669"/>
    <property type="project" value="InterPro"/>
</dbReference>
<accession>A0A7Z9A656</accession>
<keyword evidence="4" id="KW-0479">Metal-binding</keyword>
<evidence type="ECO:0000256" key="7">
    <source>
        <dbReference type="ARBA" id="ARBA00023049"/>
    </source>
</evidence>
<comment type="cofactor">
    <cofactor evidence="1">
        <name>Zn(2+)</name>
        <dbReference type="ChEBI" id="CHEBI:29105"/>
    </cofactor>
</comment>
<protein>
    <submittedName>
        <fullName evidence="10">Neutral endopeptidase</fullName>
        <ecNumber evidence="10">3.4.24.-</ecNumber>
    </submittedName>
</protein>
<proteinExistence type="inferred from homology"/>
<dbReference type="PRINTS" id="PR00786">
    <property type="entry name" value="NEPRILYSIN"/>
</dbReference>
<organism evidence="10 11">
    <name type="scientific">Rothia aeria</name>
    <dbReference type="NCBI Taxonomy" id="172042"/>
    <lineage>
        <taxon>Bacteria</taxon>
        <taxon>Bacillati</taxon>
        <taxon>Actinomycetota</taxon>
        <taxon>Actinomycetes</taxon>
        <taxon>Micrococcales</taxon>
        <taxon>Micrococcaceae</taxon>
        <taxon>Rothia</taxon>
    </lineage>
</organism>
<dbReference type="AlphaFoldDB" id="A0A7Z9A656"/>
<evidence type="ECO:0000256" key="5">
    <source>
        <dbReference type="ARBA" id="ARBA00022801"/>
    </source>
</evidence>
<dbReference type="RefSeq" id="WP_126500721.1">
    <property type="nucleotide sequence ID" value="NZ_LR134479.1"/>
</dbReference>
<dbReference type="GO" id="GO:0005886">
    <property type="term" value="C:plasma membrane"/>
    <property type="evidence" value="ECO:0007669"/>
    <property type="project" value="TreeGrafter"/>
</dbReference>
<dbReference type="PROSITE" id="PS51885">
    <property type="entry name" value="NEPRILYSIN"/>
    <property type="match status" value="1"/>
</dbReference>
<feature type="domain" description="Peptidase M13 N-terminal" evidence="9">
    <location>
        <begin position="20"/>
        <end position="397"/>
    </location>
</feature>
<feature type="domain" description="Peptidase M13 C-terminal" evidence="8">
    <location>
        <begin position="449"/>
        <end position="660"/>
    </location>
</feature>
<evidence type="ECO:0000313" key="11">
    <source>
        <dbReference type="Proteomes" id="UP000282386"/>
    </source>
</evidence>
<name>A0A7Z9A656_9MICC</name>
<evidence type="ECO:0000256" key="3">
    <source>
        <dbReference type="ARBA" id="ARBA00022670"/>
    </source>
</evidence>
<evidence type="ECO:0000259" key="9">
    <source>
        <dbReference type="Pfam" id="PF05649"/>
    </source>
</evidence>